<accession>A0A8C7F2V1</accession>
<reference evidence="1" key="1">
    <citation type="submission" date="2025-08" db="UniProtKB">
        <authorList>
            <consortium name="Ensembl"/>
        </authorList>
    </citation>
    <scope>IDENTIFICATION</scope>
</reference>
<keyword evidence="2" id="KW-1185">Reference proteome</keyword>
<proteinExistence type="predicted"/>
<name>A0A8C7F2V1_ONCKI</name>
<evidence type="ECO:0000313" key="2">
    <source>
        <dbReference type="Proteomes" id="UP000694557"/>
    </source>
</evidence>
<dbReference type="Ensembl" id="ENSOKIT00005010250.1">
    <property type="protein sequence ID" value="ENSOKIP00005009672.1"/>
    <property type="gene ID" value="ENSOKIG00005004267.1"/>
</dbReference>
<dbReference type="AlphaFoldDB" id="A0A8C7F2V1"/>
<reference evidence="1" key="2">
    <citation type="submission" date="2025-09" db="UniProtKB">
        <authorList>
            <consortium name="Ensembl"/>
        </authorList>
    </citation>
    <scope>IDENTIFICATION</scope>
</reference>
<protein>
    <submittedName>
        <fullName evidence="1">Uncharacterized protein</fullName>
    </submittedName>
</protein>
<organism evidence="1 2">
    <name type="scientific">Oncorhynchus kisutch</name>
    <name type="common">Coho salmon</name>
    <name type="synonym">Salmo kisutch</name>
    <dbReference type="NCBI Taxonomy" id="8019"/>
    <lineage>
        <taxon>Eukaryota</taxon>
        <taxon>Metazoa</taxon>
        <taxon>Chordata</taxon>
        <taxon>Craniata</taxon>
        <taxon>Vertebrata</taxon>
        <taxon>Euteleostomi</taxon>
        <taxon>Actinopterygii</taxon>
        <taxon>Neopterygii</taxon>
        <taxon>Teleostei</taxon>
        <taxon>Protacanthopterygii</taxon>
        <taxon>Salmoniformes</taxon>
        <taxon>Salmonidae</taxon>
        <taxon>Salmoninae</taxon>
        <taxon>Oncorhynchus</taxon>
    </lineage>
</organism>
<sequence>SSPVFVWQTLLSRIVGGTTTYHSHKPRFHQRRLVAGAIGERAHCNDK</sequence>
<dbReference type="Proteomes" id="UP000694557">
    <property type="component" value="Unassembled WGS sequence"/>
</dbReference>
<evidence type="ECO:0000313" key="1">
    <source>
        <dbReference type="Ensembl" id="ENSOKIP00005009672.1"/>
    </source>
</evidence>